<dbReference type="OrthoDB" id="2436443at2759"/>
<gene>
    <name evidence="4" type="ORF">RCL2_000894900</name>
</gene>
<dbReference type="SUPFAM" id="SSF46689">
    <property type="entry name" value="Homeodomain-like"/>
    <property type="match status" value="1"/>
</dbReference>
<evidence type="ECO:0000313" key="5">
    <source>
        <dbReference type="Proteomes" id="UP000615446"/>
    </source>
</evidence>
<proteinExistence type="predicted"/>
<name>A0A8H3L9V0_9GLOM</name>
<dbReference type="InterPro" id="IPR006600">
    <property type="entry name" value="HTH_CenpB_DNA-bd_dom"/>
</dbReference>
<dbReference type="PROSITE" id="PS51253">
    <property type="entry name" value="HTH_CENPB"/>
    <property type="match status" value="1"/>
</dbReference>
<dbReference type="Pfam" id="PF03184">
    <property type="entry name" value="DDE_1"/>
    <property type="match status" value="2"/>
</dbReference>
<dbReference type="GO" id="GO:0005634">
    <property type="term" value="C:nucleus"/>
    <property type="evidence" value="ECO:0007669"/>
    <property type="project" value="TreeGrafter"/>
</dbReference>
<dbReference type="InterPro" id="IPR050863">
    <property type="entry name" value="CenT-Element_Derived"/>
</dbReference>
<dbReference type="InterPro" id="IPR009057">
    <property type="entry name" value="Homeodomain-like_sf"/>
</dbReference>
<keyword evidence="1" id="KW-0238">DNA-binding</keyword>
<evidence type="ECO:0000256" key="1">
    <source>
        <dbReference type="ARBA" id="ARBA00023125"/>
    </source>
</evidence>
<dbReference type="SMART" id="SM00674">
    <property type="entry name" value="CENPB"/>
    <property type="match status" value="1"/>
</dbReference>
<accession>A0A8H3L9V0</accession>
<dbReference type="PANTHER" id="PTHR19303:SF73">
    <property type="entry name" value="PROTEIN PDC2"/>
    <property type="match status" value="1"/>
</dbReference>
<dbReference type="AlphaFoldDB" id="A0A8H3L9V0"/>
<feature type="region of interest" description="Disordered" evidence="2">
    <location>
        <begin position="291"/>
        <end position="334"/>
    </location>
</feature>
<evidence type="ECO:0000313" key="4">
    <source>
        <dbReference type="EMBL" id="GES81706.1"/>
    </source>
</evidence>
<evidence type="ECO:0000256" key="2">
    <source>
        <dbReference type="SAM" id="MobiDB-lite"/>
    </source>
</evidence>
<protein>
    <submittedName>
        <fullName evidence="4">CENP-B homolog protein 2-like</fullName>
    </submittedName>
</protein>
<dbReference type="InterPro" id="IPR004875">
    <property type="entry name" value="DDE_SF_endonuclease_dom"/>
</dbReference>
<reference evidence="4" key="1">
    <citation type="submission" date="2019-10" db="EMBL/GenBank/DDBJ databases">
        <title>Conservation and host-specific expression of non-tandemly repeated heterogenous ribosome RNA gene in arbuscular mycorrhizal fungi.</title>
        <authorList>
            <person name="Maeda T."/>
            <person name="Kobayashi Y."/>
            <person name="Nakagawa T."/>
            <person name="Ezawa T."/>
            <person name="Yamaguchi K."/>
            <person name="Bino T."/>
            <person name="Nishimoto Y."/>
            <person name="Shigenobu S."/>
            <person name="Kawaguchi M."/>
        </authorList>
    </citation>
    <scope>NUCLEOTIDE SEQUENCE</scope>
    <source>
        <strain evidence="4">HR1</strain>
    </source>
</reference>
<sequence>MPPNRQHRSAISDDLKHQICEWSEANKNKKHHEVAQFFNEKNPNVKIDRSTVSKILKEKDKWKAVVSAEVSNKTFRHREAKFPSLDHTMSLWVENAIAGGVTLTDLLIKEKARVFAQAFNIQESELVFSNGWLEKFKKRNNIQRYRAHGEAGSAPLESLAEERMKLHRLLGQFTLDRIYNIDETGLFYQMPPNQTLSTKPILGQKKDKTRITVLLGANVTGTDKLTPWVIGNAKRPRPFSRINLERLPVHYRANPKAWMNSTIFEEVLRHIDRNFRAQNKKILLLVDNAPSHIDPQQANPNPDSDNIDDDGSTGAGSRSQRRSRGRPDNNASGREVTQLNLTHVEVAFLPPNTTSHLQPLDAGVIKSFKAHYNRNYCRHILKPFEEGKDINKEKVNIKEAVDYLADAWENVSGDTIFNCWVKTGILPSTTDNDIADATQVQQAILNEDVADTNQIIEDLEIPTEDVLNENDIIKLIREEMNEENDNSDDSEDEPVLVSLDDATKSLQTWVTFFEQQEIDEFKNEDGHVFKKYLKTVHKLKMQTKKQAQITSFFS</sequence>
<dbReference type="PANTHER" id="PTHR19303">
    <property type="entry name" value="TRANSPOSON"/>
    <property type="match status" value="1"/>
</dbReference>
<comment type="caution">
    <text evidence="4">The sequence shown here is derived from an EMBL/GenBank/DDBJ whole genome shotgun (WGS) entry which is preliminary data.</text>
</comment>
<dbReference type="Gene3D" id="1.10.10.60">
    <property type="entry name" value="Homeodomain-like"/>
    <property type="match status" value="2"/>
</dbReference>
<evidence type="ECO:0000259" key="3">
    <source>
        <dbReference type="PROSITE" id="PS51253"/>
    </source>
</evidence>
<dbReference type="Pfam" id="PF03221">
    <property type="entry name" value="HTH_Tnp_Tc5"/>
    <property type="match status" value="1"/>
</dbReference>
<dbReference type="GO" id="GO:0003677">
    <property type="term" value="F:DNA binding"/>
    <property type="evidence" value="ECO:0007669"/>
    <property type="project" value="UniProtKB-KW"/>
</dbReference>
<dbReference type="EMBL" id="BLAL01000058">
    <property type="protein sequence ID" value="GES81706.1"/>
    <property type="molecule type" value="Genomic_DNA"/>
</dbReference>
<organism evidence="4 5">
    <name type="scientific">Rhizophagus clarus</name>
    <dbReference type="NCBI Taxonomy" id="94130"/>
    <lineage>
        <taxon>Eukaryota</taxon>
        <taxon>Fungi</taxon>
        <taxon>Fungi incertae sedis</taxon>
        <taxon>Mucoromycota</taxon>
        <taxon>Glomeromycotina</taxon>
        <taxon>Glomeromycetes</taxon>
        <taxon>Glomerales</taxon>
        <taxon>Glomeraceae</taxon>
        <taxon>Rhizophagus</taxon>
    </lineage>
</organism>
<dbReference type="Proteomes" id="UP000615446">
    <property type="component" value="Unassembled WGS sequence"/>
</dbReference>
<feature type="domain" description="HTH CENPB-type" evidence="3">
    <location>
        <begin position="73"/>
        <end position="146"/>
    </location>
</feature>